<evidence type="ECO:0000313" key="5">
    <source>
        <dbReference type="Proteomes" id="UP000248916"/>
    </source>
</evidence>
<dbReference type="PANTHER" id="PTHR43877:SF2">
    <property type="entry name" value="AMINOALKYLPHOSPHONATE N-ACETYLTRANSFERASE-RELATED"/>
    <property type="match status" value="1"/>
</dbReference>
<dbReference type="RefSeq" id="WP_111537491.1">
    <property type="nucleotide sequence ID" value="NZ_QKZL01000009.1"/>
</dbReference>
<dbReference type="InterPro" id="IPR000182">
    <property type="entry name" value="GNAT_dom"/>
</dbReference>
<dbReference type="Pfam" id="PF00583">
    <property type="entry name" value="Acetyltransf_1"/>
    <property type="match status" value="1"/>
</dbReference>
<name>A0A2W7Q1L7_9RHOB</name>
<organism evidence="4 5">
    <name type="scientific">Palleronia aestuarii</name>
    <dbReference type="NCBI Taxonomy" id="568105"/>
    <lineage>
        <taxon>Bacteria</taxon>
        <taxon>Pseudomonadati</taxon>
        <taxon>Pseudomonadota</taxon>
        <taxon>Alphaproteobacteria</taxon>
        <taxon>Rhodobacterales</taxon>
        <taxon>Roseobacteraceae</taxon>
        <taxon>Palleronia</taxon>
    </lineage>
</organism>
<sequence length="168" mass="18613">MDCDPALRIRVLDEADVQAYRAFHLIALSEAPTSFGSTYEVEAERSEEELRERLRTNCVFAAFDDRCIVGMIVFAQGEGGKLRHRGIVSGFYVDPTRQGLGIGGSLLDALIAEARHRVEQLVLIVTGGNQSAIGLYEARGFERCGIEPRALKHEGAYYDGVMMVRFLT</sequence>
<dbReference type="EMBL" id="QKZL01000009">
    <property type="protein sequence ID" value="PZX15719.1"/>
    <property type="molecule type" value="Genomic_DNA"/>
</dbReference>
<evidence type="ECO:0000313" key="4">
    <source>
        <dbReference type="EMBL" id="PZX15719.1"/>
    </source>
</evidence>
<dbReference type="PROSITE" id="PS51186">
    <property type="entry name" value="GNAT"/>
    <property type="match status" value="1"/>
</dbReference>
<dbReference type="PANTHER" id="PTHR43877">
    <property type="entry name" value="AMINOALKYLPHOSPHONATE N-ACETYLTRANSFERASE-RELATED-RELATED"/>
    <property type="match status" value="1"/>
</dbReference>
<evidence type="ECO:0000256" key="1">
    <source>
        <dbReference type="ARBA" id="ARBA00022679"/>
    </source>
</evidence>
<feature type="domain" description="N-acetyltransferase" evidence="3">
    <location>
        <begin position="7"/>
        <end position="164"/>
    </location>
</feature>
<evidence type="ECO:0000259" key="3">
    <source>
        <dbReference type="PROSITE" id="PS51186"/>
    </source>
</evidence>
<keyword evidence="2" id="KW-0012">Acyltransferase</keyword>
<dbReference type="Gene3D" id="3.40.630.30">
    <property type="match status" value="1"/>
</dbReference>
<protein>
    <submittedName>
        <fullName evidence="4">Ribosomal protein S18 acetylase RimI-like enzyme</fullName>
    </submittedName>
</protein>
<evidence type="ECO:0000256" key="2">
    <source>
        <dbReference type="ARBA" id="ARBA00023315"/>
    </source>
</evidence>
<dbReference type="InterPro" id="IPR050832">
    <property type="entry name" value="Bact_Acetyltransf"/>
</dbReference>
<keyword evidence="5" id="KW-1185">Reference proteome</keyword>
<keyword evidence="4" id="KW-0687">Ribonucleoprotein</keyword>
<dbReference type="OrthoDB" id="9788300at2"/>
<keyword evidence="4" id="KW-0689">Ribosomal protein</keyword>
<dbReference type="SUPFAM" id="SSF55729">
    <property type="entry name" value="Acyl-CoA N-acyltransferases (Nat)"/>
    <property type="match status" value="1"/>
</dbReference>
<comment type="caution">
    <text evidence="4">The sequence shown here is derived from an EMBL/GenBank/DDBJ whole genome shotgun (WGS) entry which is preliminary data.</text>
</comment>
<dbReference type="AlphaFoldDB" id="A0A2W7Q1L7"/>
<dbReference type="CDD" id="cd04301">
    <property type="entry name" value="NAT_SF"/>
    <property type="match status" value="1"/>
</dbReference>
<dbReference type="GO" id="GO:0005840">
    <property type="term" value="C:ribosome"/>
    <property type="evidence" value="ECO:0007669"/>
    <property type="project" value="UniProtKB-KW"/>
</dbReference>
<dbReference type="InterPro" id="IPR016181">
    <property type="entry name" value="Acyl_CoA_acyltransferase"/>
</dbReference>
<reference evidence="4 5" key="1">
    <citation type="submission" date="2018-06" db="EMBL/GenBank/DDBJ databases">
        <title>Genomic Encyclopedia of Archaeal and Bacterial Type Strains, Phase II (KMG-II): from individual species to whole genera.</title>
        <authorList>
            <person name="Goeker M."/>
        </authorList>
    </citation>
    <scope>NUCLEOTIDE SEQUENCE [LARGE SCALE GENOMIC DNA]</scope>
    <source>
        <strain evidence="4 5">DSM 22009</strain>
    </source>
</reference>
<gene>
    <name evidence="4" type="ORF">LX81_02351</name>
</gene>
<dbReference type="GO" id="GO:0016747">
    <property type="term" value="F:acyltransferase activity, transferring groups other than amino-acyl groups"/>
    <property type="evidence" value="ECO:0007669"/>
    <property type="project" value="InterPro"/>
</dbReference>
<proteinExistence type="predicted"/>
<dbReference type="Proteomes" id="UP000248916">
    <property type="component" value="Unassembled WGS sequence"/>
</dbReference>
<keyword evidence="1" id="KW-0808">Transferase</keyword>
<accession>A0A2W7Q1L7</accession>